<dbReference type="SUPFAM" id="SSF50494">
    <property type="entry name" value="Trypsin-like serine proteases"/>
    <property type="match status" value="1"/>
</dbReference>
<sequence length="232" mass="23244">MTVFDLVVLVAAAGAAAGGYRLGFLARVLSWIGLGLGLYIAARLLPAVLGALNFSTAGARLVTAVAILAGGAFAGPAAGLVVGAQLHSVLPVGPMRQVDRGIGAGVGALGVFVALWLLLPAIANVPGWPARTTRGSAIAQWMSQHLAPPPDAFQTLRRLVGRDPFPQVFQALRPGEAVGPPPAASGLSAVTARAVAASTVKVEGQACDRIQDGSGFAVGPDLVATNAHVVAG</sequence>
<evidence type="ECO:0000256" key="4">
    <source>
        <dbReference type="ARBA" id="ARBA00023136"/>
    </source>
</evidence>
<dbReference type="AlphaFoldDB" id="A0A2W5Z7V8"/>
<dbReference type="GO" id="GO:0009403">
    <property type="term" value="P:toxin biosynthetic process"/>
    <property type="evidence" value="ECO:0007669"/>
    <property type="project" value="InterPro"/>
</dbReference>
<dbReference type="EMBL" id="QHBU01000172">
    <property type="protein sequence ID" value="PZR80107.1"/>
    <property type="molecule type" value="Genomic_DNA"/>
</dbReference>
<dbReference type="InterPro" id="IPR043504">
    <property type="entry name" value="Peptidase_S1_PA_chymotrypsin"/>
</dbReference>
<evidence type="ECO:0000313" key="6">
    <source>
        <dbReference type="EMBL" id="PZR80107.1"/>
    </source>
</evidence>
<dbReference type="GO" id="GO:0016020">
    <property type="term" value="C:membrane"/>
    <property type="evidence" value="ECO:0007669"/>
    <property type="project" value="UniProtKB-SubCell"/>
</dbReference>
<reference evidence="6 7" key="1">
    <citation type="journal article" date="2017" name="Nature">
        <title>Atmospheric trace gases support primary production in Antarctic desert surface soil.</title>
        <authorList>
            <person name="Ji M."/>
            <person name="Greening C."/>
            <person name="Vanwonterghem I."/>
            <person name="Carere C.R."/>
            <person name="Bay S.K."/>
            <person name="Steen J.A."/>
            <person name="Montgomery K."/>
            <person name="Lines T."/>
            <person name="Beardall J."/>
            <person name="van Dorst J."/>
            <person name="Snape I."/>
            <person name="Stott M.B."/>
            <person name="Hugenholtz P."/>
            <person name="Ferrari B.C."/>
        </authorList>
    </citation>
    <scope>NUCLEOTIDE SEQUENCE [LARGE SCALE GENOMIC DNA]</scope>
    <source>
        <strain evidence="6">RRmetagenome_bin12</strain>
    </source>
</reference>
<dbReference type="Proteomes" id="UP000248724">
    <property type="component" value="Unassembled WGS sequence"/>
</dbReference>
<comment type="caution">
    <text evidence="6">The sequence shown here is derived from an EMBL/GenBank/DDBJ whole genome shotgun (WGS) entry which is preliminary data.</text>
</comment>
<evidence type="ECO:0000256" key="5">
    <source>
        <dbReference type="SAM" id="Phobius"/>
    </source>
</evidence>
<feature type="transmembrane region" description="Helical" evidence="5">
    <location>
        <begin position="61"/>
        <end position="82"/>
    </location>
</feature>
<keyword evidence="2 5" id="KW-0812">Transmembrane</keyword>
<proteinExistence type="predicted"/>
<evidence type="ECO:0000313" key="7">
    <source>
        <dbReference type="Proteomes" id="UP000248724"/>
    </source>
</evidence>
<evidence type="ECO:0000256" key="1">
    <source>
        <dbReference type="ARBA" id="ARBA00004141"/>
    </source>
</evidence>
<accession>A0A2W5Z7V8</accession>
<dbReference type="Pfam" id="PF02674">
    <property type="entry name" value="Colicin_V"/>
    <property type="match status" value="1"/>
</dbReference>
<name>A0A2W5Z7V8_9BACT</name>
<keyword evidence="4 5" id="KW-0472">Membrane</keyword>
<evidence type="ECO:0000256" key="2">
    <source>
        <dbReference type="ARBA" id="ARBA00022692"/>
    </source>
</evidence>
<dbReference type="Gene3D" id="2.40.10.10">
    <property type="entry name" value="Trypsin-like serine proteases"/>
    <property type="match status" value="1"/>
</dbReference>
<feature type="non-terminal residue" evidence="6">
    <location>
        <position position="232"/>
    </location>
</feature>
<evidence type="ECO:0000256" key="3">
    <source>
        <dbReference type="ARBA" id="ARBA00022989"/>
    </source>
</evidence>
<comment type="subcellular location">
    <subcellularLocation>
        <location evidence="1">Membrane</location>
        <topology evidence="1">Multi-pass membrane protein</topology>
    </subcellularLocation>
</comment>
<protein>
    <recommendedName>
        <fullName evidence="8">Serine protease</fullName>
    </recommendedName>
</protein>
<feature type="transmembrane region" description="Helical" evidence="5">
    <location>
        <begin position="102"/>
        <end position="125"/>
    </location>
</feature>
<feature type="transmembrane region" description="Helical" evidence="5">
    <location>
        <begin position="28"/>
        <end position="49"/>
    </location>
</feature>
<organism evidence="6 7">
    <name type="scientific">Candidatus Aeolococcus gillhamiae</name>
    <dbReference type="NCBI Taxonomy" id="3127015"/>
    <lineage>
        <taxon>Bacteria</taxon>
        <taxon>Bacillati</taxon>
        <taxon>Candidatus Dormiibacterota</taxon>
        <taxon>Candidatus Dormibacteria</taxon>
        <taxon>Candidatus Aeolococcales</taxon>
        <taxon>Candidatus Aeolococcaceae</taxon>
        <taxon>Candidatus Aeolococcus</taxon>
    </lineage>
</organism>
<evidence type="ECO:0008006" key="8">
    <source>
        <dbReference type="Google" id="ProtNLM"/>
    </source>
</evidence>
<gene>
    <name evidence="6" type="ORF">DLM65_09040</name>
</gene>
<dbReference type="InterPro" id="IPR009003">
    <property type="entry name" value="Peptidase_S1_PA"/>
</dbReference>
<keyword evidence="3 5" id="KW-1133">Transmembrane helix</keyword>
<dbReference type="InterPro" id="IPR003825">
    <property type="entry name" value="Colicin-V_CvpA"/>
</dbReference>